<reference evidence="1 2" key="2">
    <citation type="submission" date="2018-11" db="EMBL/GenBank/DDBJ databases">
        <authorList>
            <consortium name="Pathogen Informatics"/>
        </authorList>
    </citation>
    <scope>NUCLEOTIDE SEQUENCE [LARGE SCALE GENOMIC DNA]</scope>
</reference>
<evidence type="ECO:0000313" key="3">
    <source>
        <dbReference type="WBParaSite" id="HNAJ_0000582001-mRNA-1"/>
    </source>
</evidence>
<name>A0A0R3TFH9_RODNA</name>
<organism evidence="3">
    <name type="scientific">Rodentolepis nana</name>
    <name type="common">Dwarf tapeworm</name>
    <name type="synonym">Hymenolepis nana</name>
    <dbReference type="NCBI Taxonomy" id="102285"/>
    <lineage>
        <taxon>Eukaryota</taxon>
        <taxon>Metazoa</taxon>
        <taxon>Spiralia</taxon>
        <taxon>Lophotrochozoa</taxon>
        <taxon>Platyhelminthes</taxon>
        <taxon>Cestoda</taxon>
        <taxon>Eucestoda</taxon>
        <taxon>Cyclophyllidea</taxon>
        <taxon>Hymenolepididae</taxon>
        <taxon>Rodentolepis</taxon>
    </lineage>
</organism>
<dbReference type="EMBL" id="UZAE01005482">
    <property type="protein sequence ID" value="VDO01676.1"/>
    <property type="molecule type" value="Genomic_DNA"/>
</dbReference>
<proteinExistence type="predicted"/>
<evidence type="ECO:0000313" key="2">
    <source>
        <dbReference type="Proteomes" id="UP000278807"/>
    </source>
</evidence>
<sequence length="256" mass="28685">MDKPLEMVGSPEFPQKTRLELTLLEANEPAKSRGARPSLTPLALETTMSWKDGSLWLSTDPDDLEAATEKTFGGNLVTGDRTLIPEQFKATLDLLVGNGSEFDVNRTSCDLAVPKHSEPLERTCAIDPSMVNQSQWLSPPEEGMEYDMDALSKALHHMLLGWTEPSDPIFFPLPKVAYQRRCTEEGDKGVRRGTRIRVHTPIDSWDRLYREVRVNPVTGKKEELPLGYSRYPKPEEFRSQALTITSGSPICSGLLR</sequence>
<reference evidence="3" key="1">
    <citation type="submission" date="2017-02" db="UniProtKB">
        <authorList>
            <consortium name="WormBaseParasite"/>
        </authorList>
    </citation>
    <scope>IDENTIFICATION</scope>
</reference>
<evidence type="ECO:0000313" key="1">
    <source>
        <dbReference type="EMBL" id="VDO01676.1"/>
    </source>
</evidence>
<dbReference type="Proteomes" id="UP000278807">
    <property type="component" value="Unassembled WGS sequence"/>
</dbReference>
<dbReference type="AlphaFoldDB" id="A0A0R3TFH9"/>
<gene>
    <name evidence="1" type="ORF">HNAJ_LOCUS5816</name>
</gene>
<accession>A0A0R3TFH9</accession>
<protein>
    <submittedName>
        <fullName evidence="3">Protein aurora borealis</fullName>
    </submittedName>
</protein>
<dbReference type="WBParaSite" id="HNAJ_0000582001-mRNA-1">
    <property type="protein sequence ID" value="HNAJ_0000582001-mRNA-1"/>
    <property type="gene ID" value="HNAJ_0000582001"/>
</dbReference>
<keyword evidence="2" id="KW-1185">Reference proteome</keyword>
<dbReference type="OrthoDB" id="6285959at2759"/>